<dbReference type="EMBL" id="CP009170">
    <property type="protein sequence ID" value="AIS52851.1"/>
    <property type="molecule type" value="Genomic_DNA"/>
</dbReference>
<evidence type="ECO:0000259" key="7">
    <source>
        <dbReference type="SMART" id="SM00642"/>
    </source>
</evidence>
<dbReference type="InterPro" id="IPR006047">
    <property type="entry name" value="GH13_cat_dom"/>
</dbReference>
<dbReference type="SMART" id="SM00642">
    <property type="entry name" value="Aamy"/>
    <property type="match status" value="1"/>
</dbReference>
<keyword evidence="3" id="KW-0479">Metal-binding</keyword>
<keyword evidence="4 8" id="KW-0378">Hydrolase</keyword>
<comment type="cofactor">
    <cofactor evidence="1">
        <name>Ca(2+)</name>
        <dbReference type="ChEBI" id="CHEBI:29108"/>
    </cofactor>
</comment>
<evidence type="ECO:0000313" key="9">
    <source>
        <dbReference type="Proteomes" id="UP000029669"/>
    </source>
</evidence>
<dbReference type="Gene3D" id="2.60.40.10">
    <property type="entry name" value="Immunoglobulins"/>
    <property type="match status" value="1"/>
</dbReference>
<keyword evidence="6 8" id="KW-0326">Glycosidase</keyword>
<keyword evidence="9" id="KW-1185">Reference proteome</keyword>
<comment type="similarity">
    <text evidence="2">Belongs to the glycosyl hydrolase 13 family.</text>
</comment>
<dbReference type="GO" id="GO:0005975">
    <property type="term" value="P:carbohydrate metabolic process"/>
    <property type="evidence" value="ECO:0007669"/>
    <property type="project" value="InterPro"/>
</dbReference>
<dbReference type="Gene3D" id="3.90.400.10">
    <property type="entry name" value="Oligo-1,6-glucosidase, Domain 2"/>
    <property type="match status" value="1"/>
</dbReference>
<dbReference type="InterPro" id="IPR004185">
    <property type="entry name" value="Glyco_hydro_13_lg-like_dom"/>
</dbReference>
<keyword evidence="5" id="KW-0106">Calcium</keyword>
<reference evidence="9" key="1">
    <citation type="journal article" date="2015" name="Genome Announc.">
        <title>Whole-Genome Sequences of 80 Environmental and Clinical Isolates of Burkholderia pseudomallei.</title>
        <authorList>
            <person name="Johnson S.L."/>
            <person name="Baker A.L."/>
            <person name="Chain P.S."/>
            <person name="Currie B.J."/>
            <person name="Daligault H.E."/>
            <person name="Davenport K.W."/>
            <person name="Davis C.B."/>
            <person name="Inglis T.J."/>
            <person name="Kaestli M."/>
            <person name="Koren S."/>
            <person name="Mayo M."/>
            <person name="Merritt A.J."/>
            <person name="Price E.P."/>
            <person name="Sarovich D.S."/>
            <person name="Warner J."/>
            <person name="Rosovitz M.J."/>
        </authorList>
    </citation>
    <scope>NUCLEOTIDE SEQUENCE [LARGE SCALE GENOMIC DNA]</scope>
    <source>
        <strain evidence="9">DSM 2030</strain>
    </source>
</reference>
<dbReference type="InterPro" id="IPR014756">
    <property type="entry name" value="Ig_E-set"/>
</dbReference>
<dbReference type="InterPro" id="IPR013783">
    <property type="entry name" value="Ig-like_fold"/>
</dbReference>
<dbReference type="EC" id="3.2.1.54" evidence="8"/>
<dbReference type="SUPFAM" id="SSF81296">
    <property type="entry name" value="E set domains"/>
    <property type="match status" value="1"/>
</dbReference>
<dbReference type="Gene3D" id="3.20.20.80">
    <property type="entry name" value="Glycosidases"/>
    <property type="match status" value="1"/>
</dbReference>
<dbReference type="GO" id="GO:0046872">
    <property type="term" value="F:metal ion binding"/>
    <property type="evidence" value="ECO:0007669"/>
    <property type="project" value="UniProtKB-KW"/>
</dbReference>
<evidence type="ECO:0000256" key="2">
    <source>
        <dbReference type="ARBA" id="ARBA00008061"/>
    </source>
</evidence>
<dbReference type="PANTHER" id="PTHR10357:SF210">
    <property type="entry name" value="MALTODEXTRIN GLUCOSIDASE"/>
    <property type="match status" value="1"/>
</dbReference>
<accession>A0A097ASQ4</accession>
<dbReference type="GO" id="GO:0047798">
    <property type="term" value="F:cyclomaltodextrinase activity"/>
    <property type="evidence" value="ECO:0007669"/>
    <property type="project" value="UniProtKB-EC"/>
</dbReference>
<evidence type="ECO:0000313" key="8">
    <source>
        <dbReference type="EMBL" id="AIS52851.1"/>
    </source>
</evidence>
<dbReference type="SUPFAM" id="SSF51445">
    <property type="entry name" value="(Trans)glycosidases"/>
    <property type="match status" value="1"/>
</dbReference>
<organism evidence="8 9">
    <name type="scientific">Thermoanaerobacter kivui</name>
    <name type="common">Acetogenium kivui</name>
    <dbReference type="NCBI Taxonomy" id="2325"/>
    <lineage>
        <taxon>Bacteria</taxon>
        <taxon>Bacillati</taxon>
        <taxon>Bacillota</taxon>
        <taxon>Clostridia</taxon>
        <taxon>Thermoanaerobacterales</taxon>
        <taxon>Thermoanaerobacteraceae</taxon>
        <taxon>Thermoanaerobacter</taxon>
    </lineage>
</organism>
<evidence type="ECO:0000256" key="5">
    <source>
        <dbReference type="ARBA" id="ARBA00022837"/>
    </source>
</evidence>
<dbReference type="HOGENOM" id="CLU_006462_6_2_9"/>
<dbReference type="InterPro" id="IPR045857">
    <property type="entry name" value="O16G_dom_2"/>
</dbReference>
<proteinExistence type="inferred from homology"/>
<protein>
    <submittedName>
        <fullName evidence="8">Cyclomaltodextrinase</fullName>
        <ecNumber evidence="8">3.2.1.54</ecNumber>
    </submittedName>
</protein>
<name>A0A097ASQ4_THEKI</name>
<dbReference type="SUPFAM" id="SSF51011">
    <property type="entry name" value="Glycosyl hydrolase domain"/>
    <property type="match status" value="1"/>
</dbReference>
<dbReference type="InterPro" id="IPR013780">
    <property type="entry name" value="Glyco_hydro_b"/>
</dbReference>
<evidence type="ECO:0000256" key="6">
    <source>
        <dbReference type="ARBA" id="ARBA00023295"/>
    </source>
</evidence>
<gene>
    <name evidence="8" type="ORF">TKV_c16970</name>
</gene>
<dbReference type="CDD" id="cd11338">
    <property type="entry name" value="AmyAc_CMD"/>
    <property type="match status" value="1"/>
</dbReference>
<dbReference type="Pfam" id="PF00128">
    <property type="entry name" value="Alpha-amylase"/>
    <property type="match status" value="1"/>
</dbReference>
<dbReference type="OrthoDB" id="9805159at2"/>
<dbReference type="STRING" id="2325.TKV_c16970"/>
<dbReference type="PANTHER" id="PTHR10357">
    <property type="entry name" value="ALPHA-AMYLASE FAMILY MEMBER"/>
    <property type="match status" value="1"/>
</dbReference>
<evidence type="ECO:0000256" key="4">
    <source>
        <dbReference type="ARBA" id="ARBA00022801"/>
    </source>
</evidence>
<evidence type="ECO:0000256" key="3">
    <source>
        <dbReference type="ARBA" id="ARBA00022723"/>
    </source>
</evidence>
<evidence type="ECO:0000256" key="1">
    <source>
        <dbReference type="ARBA" id="ARBA00001913"/>
    </source>
</evidence>
<dbReference type="Pfam" id="PF02903">
    <property type="entry name" value="Alpha-amylase_N"/>
    <property type="match status" value="1"/>
</dbReference>
<dbReference type="CDD" id="cd02857">
    <property type="entry name" value="E_set_CDase_PDE_N"/>
    <property type="match status" value="1"/>
</dbReference>
<dbReference type="KEGG" id="tki:TKV_c16970"/>
<feature type="domain" description="Glycosyl hydrolase family 13 catalytic" evidence="7">
    <location>
        <begin position="136"/>
        <end position="494"/>
    </location>
</feature>
<dbReference type="Proteomes" id="UP000029669">
    <property type="component" value="Chromosome"/>
</dbReference>
<dbReference type="eggNOG" id="COG0366">
    <property type="taxonomic scope" value="Bacteria"/>
</dbReference>
<dbReference type="RefSeq" id="WP_049685531.1">
    <property type="nucleotide sequence ID" value="NZ_CP009170.1"/>
</dbReference>
<sequence length="574" mass="68081">MIKEAIFHKSDIPYAYPLDKNQLRVVLRTAVFDVDRVYILYKDRYDWLGKFKIKPMVLTHTNELFDYFETTLELNKKFVYFFYLVSEDGEKVYYTEAGFYKKRPKNGFWGFFQYPYIREKDIFFAPEWSSDCIVYQIFPERFNNGDKANDPENVRSWGERPTPDTFFGGDLQGIIDKIDYLKYLGINTIYLTPIFLSPSTHKYDTTDYYTIDPHFGDTQKARELVKKCHDNGIRVIFDAVFNHCGYDFFAFQDVIKNGEKSKYWDWFNIYEWPIKTHPKPSYEVFADTAWRMPKLMTKNPEVQKYLLEVAEYWIKEVDIDGWRLDVANEIDHHFWRKFREVVKRAKPDAIIVGEVMHDASPWLRGDQFDSVMNYPFRNAVVDFFAKRKISASRFNTMITEQLMRHMESVNRIMFNLIGSHDTERFLTLCNGMVARMKLALVFQFTFIGVPYIYYGDEVGMVGGYDPDCRGCMIWEEEKQNKSIFNFYKKLISIRRENEELRYGSYTTLYASGKVFSFKREYNGKSIIVIINNSSREEVIFLEGVSEKEDILGMGKLKRSGNMLYLEPNCGYILK</sequence>
<dbReference type="Gene3D" id="2.60.40.1180">
    <property type="entry name" value="Golgi alpha-mannosidase II"/>
    <property type="match status" value="1"/>
</dbReference>
<dbReference type="AlphaFoldDB" id="A0A097ASQ4"/>
<dbReference type="InterPro" id="IPR017853">
    <property type="entry name" value="GH"/>
</dbReference>